<proteinExistence type="predicted"/>
<accession>A0A0F9MJ39</accession>
<protein>
    <submittedName>
        <fullName evidence="1">Uncharacterized protein</fullName>
    </submittedName>
</protein>
<dbReference type="AlphaFoldDB" id="A0A0F9MJ39"/>
<comment type="caution">
    <text evidence="1">The sequence shown here is derived from an EMBL/GenBank/DDBJ whole genome shotgun (WGS) entry which is preliminary data.</text>
</comment>
<sequence length="94" mass="11126">MRNDLTRFSKKLIKAYEKSNQHMVNFVIKNCDREVELYSDFIHSDSQIDQNLLADVDNIFLYFSPKGIEMWGKKQIDGVCYTTIERLKLELTKC</sequence>
<gene>
    <name evidence="1" type="ORF">LCGC14_1452760</name>
</gene>
<dbReference type="EMBL" id="LAZR01010021">
    <property type="protein sequence ID" value="KKM69247.1"/>
    <property type="molecule type" value="Genomic_DNA"/>
</dbReference>
<evidence type="ECO:0000313" key="1">
    <source>
        <dbReference type="EMBL" id="KKM69247.1"/>
    </source>
</evidence>
<organism evidence="1">
    <name type="scientific">marine sediment metagenome</name>
    <dbReference type="NCBI Taxonomy" id="412755"/>
    <lineage>
        <taxon>unclassified sequences</taxon>
        <taxon>metagenomes</taxon>
        <taxon>ecological metagenomes</taxon>
    </lineage>
</organism>
<name>A0A0F9MJ39_9ZZZZ</name>
<reference evidence="1" key="1">
    <citation type="journal article" date="2015" name="Nature">
        <title>Complex archaea that bridge the gap between prokaryotes and eukaryotes.</title>
        <authorList>
            <person name="Spang A."/>
            <person name="Saw J.H."/>
            <person name="Jorgensen S.L."/>
            <person name="Zaremba-Niedzwiedzka K."/>
            <person name="Martijn J."/>
            <person name="Lind A.E."/>
            <person name="van Eijk R."/>
            <person name="Schleper C."/>
            <person name="Guy L."/>
            <person name="Ettema T.J."/>
        </authorList>
    </citation>
    <scope>NUCLEOTIDE SEQUENCE</scope>
</reference>